<dbReference type="Gene3D" id="1.20.58.320">
    <property type="entry name" value="TPR-like"/>
    <property type="match status" value="1"/>
</dbReference>
<dbReference type="RefSeq" id="WP_096779245.1">
    <property type="nucleotide sequence ID" value="NZ_CP012621.1"/>
</dbReference>
<dbReference type="Gene3D" id="1.25.40.10">
    <property type="entry name" value="Tetratricopeptide repeat domain"/>
    <property type="match status" value="1"/>
</dbReference>
<gene>
    <name evidence="1" type="ORF">AN401_09855</name>
</gene>
<dbReference type="InterPro" id="IPR011990">
    <property type="entry name" value="TPR-like_helical_dom_sf"/>
</dbReference>
<sequence length="178" mass="20872">MYQSVLDFWFEELPPERWWLKDPSLDELIRQRFGRLHTQACLGELFEWRTRARGRLAEIIVLDQFSRNIYRDKPQAFAADGMALVLAQEAISSGAEKGLNQQERLFLYMPFMHSESLKVHDVALALFEKNGLADNLEFELRHRDIIARFGRYPHRNAILGRVSTEEEKQFLEQPGSSF</sequence>
<dbReference type="InterPro" id="IPR010323">
    <property type="entry name" value="DUF924"/>
</dbReference>
<keyword evidence="2" id="KW-1185">Reference proteome</keyword>
<dbReference type="KEGG" id="zdf:AN401_09855"/>
<evidence type="ECO:0008006" key="3">
    <source>
        <dbReference type="Google" id="ProtNLM"/>
    </source>
</evidence>
<dbReference type="SUPFAM" id="SSF48452">
    <property type="entry name" value="TPR-like"/>
    <property type="match status" value="1"/>
</dbReference>
<dbReference type="EMBL" id="CP012621">
    <property type="protein sequence ID" value="ATG74115.1"/>
    <property type="molecule type" value="Genomic_DNA"/>
</dbReference>
<accession>A0A291HPP4</accession>
<dbReference type="AlphaFoldDB" id="A0A291HPP4"/>
<dbReference type="Proteomes" id="UP000217763">
    <property type="component" value="Chromosome"/>
</dbReference>
<dbReference type="Pfam" id="PF06041">
    <property type="entry name" value="DUF924"/>
    <property type="match status" value="1"/>
</dbReference>
<protein>
    <recommendedName>
        <fullName evidence="3">DUF924 domain-containing protein</fullName>
    </recommendedName>
</protein>
<organism evidence="1 2">
    <name type="scientific">Zobellella denitrificans</name>
    <dbReference type="NCBI Taxonomy" id="347534"/>
    <lineage>
        <taxon>Bacteria</taxon>
        <taxon>Pseudomonadati</taxon>
        <taxon>Pseudomonadota</taxon>
        <taxon>Gammaproteobacteria</taxon>
        <taxon>Aeromonadales</taxon>
        <taxon>Aeromonadaceae</taxon>
        <taxon>Zobellella</taxon>
    </lineage>
</organism>
<name>A0A291HPP4_9GAMM</name>
<proteinExistence type="predicted"/>
<evidence type="ECO:0000313" key="2">
    <source>
        <dbReference type="Proteomes" id="UP000217763"/>
    </source>
</evidence>
<evidence type="ECO:0000313" key="1">
    <source>
        <dbReference type="EMBL" id="ATG74115.1"/>
    </source>
</evidence>
<reference evidence="2" key="1">
    <citation type="submission" date="2015-09" db="EMBL/GenBank/DDBJ databases">
        <authorList>
            <person name="Shao Z."/>
            <person name="Wang L."/>
        </authorList>
    </citation>
    <scope>NUCLEOTIDE SEQUENCE [LARGE SCALE GENOMIC DNA]</scope>
    <source>
        <strain evidence="2">F13-1</strain>
    </source>
</reference>